<dbReference type="PANTHER" id="PTHR43453">
    <property type="entry name" value="RRNA METHYLASE-LIKE"/>
    <property type="match status" value="1"/>
</dbReference>
<dbReference type="InterPro" id="IPR029028">
    <property type="entry name" value="Alpha/beta_knot_MTases"/>
</dbReference>
<keyword evidence="2 9" id="KW-0489">Methyltransferase</keyword>
<dbReference type="EMBL" id="NBIV01000160">
    <property type="protein sequence ID" value="PXF42495.1"/>
    <property type="molecule type" value="Genomic_DNA"/>
</dbReference>
<keyword evidence="6" id="KW-0694">RNA-binding</keyword>
<dbReference type="InterPro" id="IPR033671">
    <property type="entry name" value="TrmH"/>
</dbReference>
<keyword evidence="10" id="KW-1185">Reference proteome</keyword>
<keyword evidence="1" id="KW-0820">tRNA-binding</keyword>
<feature type="domain" description="tRNA/rRNA methyltransferase SpoU type" evidence="8">
    <location>
        <begin position="173"/>
        <end position="272"/>
    </location>
</feature>
<dbReference type="AlphaFoldDB" id="A0A2V3IK77"/>
<evidence type="ECO:0000256" key="2">
    <source>
        <dbReference type="ARBA" id="ARBA00022603"/>
    </source>
</evidence>
<dbReference type="SUPFAM" id="SSF75217">
    <property type="entry name" value="alpha/beta knot"/>
    <property type="match status" value="1"/>
</dbReference>
<feature type="compositionally biased region" description="Basic and acidic residues" evidence="7">
    <location>
        <begin position="49"/>
        <end position="63"/>
    </location>
</feature>
<dbReference type="GO" id="GO:0008173">
    <property type="term" value="F:RNA methyltransferase activity"/>
    <property type="evidence" value="ECO:0007669"/>
    <property type="project" value="InterPro"/>
</dbReference>
<dbReference type="GO" id="GO:0000049">
    <property type="term" value="F:tRNA binding"/>
    <property type="evidence" value="ECO:0007669"/>
    <property type="project" value="UniProtKB-KW"/>
</dbReference>
<organism evidence="9 10">
    <name type="scientific">Gracilariopsis chorda</name>
    <dbReference type="NCBI Taxonomy" id="448386"/>
    <lineage>
        <taxon>Eukaryota</taxon>
        <taxon>Rhodophyta</taxon>
        <taxon>Florideophyceae</taxon>
        <taxon>Rhodymeniophycidae</taxon>
        <taxon>Gracilariales</taxon>
        <taxon>Gracilariaceae</taxon>
        <taxon>Gracilariopsis</taxon>
    </lineage>
</organism>
<gene>
    <name evidence="9" type="ORF">BWQ96_07757</name>
</gene>
<dbReference type="STRING" id="448386.A0A2V3IK77"/>
<dbReference type="GO" id="GO:0002938">
    <property type="term" value="P:tRNA guanine ribose methylation"/>
    <property type="evidence" value="ECO:0007669"/>
    <property type="project" value="TreeGrafter"/>
</dbReference>
<evidence type="ECO:0000256" key="6">
    <source>
        <dbReference type="ARBA" id="ARBA00022884"/>
    </source>
</evidence>
<dbReference type="Proteomes" id="UP000247409">
    <property type="component" value="Unassembled WGS sequence"/>
</dbReference>
<dbReference type="CDD" id="cd18092">
    <property type="entry name" value="SpoU-like_TrmH"/>
    <property type="match status" value="1"/>
</dbReference>
<keyword evidence="3 9" id="KW-0808">Transferase</keyword>
<evidence type="ECO:0000256" key="1">
    <source>
        <dbReference type="ARBA" id="ARBA00022555"/>
    </source>
</evidence>
<comment type="caution">
    <text evidence="9">The sequence shown here is derived from an EMBL/GenBank/DDBJ whole genome shotgun (WGS) entry which is preliminary data.</text>
</comment>
<evidence type="ECO:0000259" key="8">
    <source>
        <dbReference type="Pfam" id="PF00588"/>
    </source>
</evidence>
<keyword evidence="4" id="KW-0949">S-adenosyl-L-methionine</keyword>
<evidence type="ECO:0000256" key="5">
    <source>
        <dbReference type="ARBA" id="ARBA00022694"/>
    </source>
</evidence>
<reference evidence="9 10" key="1">
    <citation type="journal article" date="2018" name="Mol. Biol. Evol.">
        <title>Analysis of the draft genome of the red seaweed Gracilariopsis chorda provides insights into genome size evolution in Rhodophyta.</title>
        <authorList>
            <person name="Lee J."/>
            <person name="Yang E.C."/>
            <person name="Graf L."/>
            <person name="Yang J.H."/>
            <person name="Qiu H."/>
            <person name="Zel Zion U."/>
            <person name="Chan C.X."/>
            <person name="Stephens T.G."/>
            <person name="Weber A.P.M."/>
            <person name="Boo G.H."/>
            <person name="Boo S.M."/>
            <person name="Kim K.M."/>
            <person name="Shin Y."/>
            <person name="Jung M."/>
            <person name="Lee S.J."/>
            <person name="Yim H.S."/>
            <person name="Lee J.H."/>
            <person name="Bhattacharya D."/>
            <person name="Yoon H.S."/>
        </authorList>
    </citation>
    <scope>NUCLEOTIDE SEQUENCE [LARGE SCALE GENOMIC DNA]</scope>
    <source>
        <strain evidence="9 10">SKKU-2015</strain>
        <tissue evidence="9">Whole body</tissue>
    </source>
</reference>
<accession>A0A2V3IK77</accession>
<dbReference type="Gene3D" id="3.40.1280.10">
    <property type="match status" value="1"/>
</dbReference>
<evidence type="ECO:0000313" key="9">
    <source>
        <dbReference type="EMBL" id="PXF42495.1"/>
    </source>
</evidence>
<evidence type="ECO:0000256" key="7">
    <source>
        <dbReference type="SAM" id="MobiDB-lite"/>
    </source>
</evidence>
<dbReference type="OrthoDB" id="241340at2759"/>
<proteinExistence type="inferred from homology"/>
<protein>
    <submittedName>
        <fullName evidence="9">tRNA (Guanosine(18)-2'-O)-methyltransferase</fullName>
    </submittedName>
</protein>
<sequence length="667" mass="75333">MSWNGISQVPAAFTASLSISAAKQWRSNPKRSHPQHRNGTSSFSILSRSRSEAVPKRSARKNDLLGPQKPVEVVLSSILADKSLDPTDAKLFQSMTPLRAELFARVLRNRTRHFTFVLDGVHGAHNLAAIARSCDAYGVQDLHIVPGSHDYSNAKGDPDASPRNISVIERFETETSVKQVSKGSHKWLTISEYDSVKDCLDVLRQSGYRIIVSSVSPSAKPLKSIDITTKCAFVFGNERFGVTKLTERQADELFTIPMLGFVESMNVSVAVATTACLIVDRAQSMVSRTDYLLSPEERRSLAHSWLTRRHRRSGPQKQLPTKREMTKLGVRIERAIVSQGLFPTIDENGLSESQYWEQKLRLDGYTGGRLATYLTKRKFGALGDKKYTKRCETISDCLSGTHALSCEVVRSTPSLSTTRKGILQYFKRLCRLINDDYGQHFDAHGMPLLPLFAPESDMKLEEVKRSISQISYAVCVELAQEEFGMSERDVRDVVQRTTYRDIATCILDTIKCKDKEKRSKFMELINEGFCSMAEVRSIVRDRHPKRKILLESTMLQGLNKQIHDEFSPVQRDALQIFLRMSHAAFLCSEIHQAVWNREAKCDYLLSIHSPRFCLLESVLCEAYSEMSMLLLSPYLAFLRLVFEWDQALVPLKNVSLTAFGDRVLSLS</sequence>
<name>A0A2V3IK77_9FLOR</name>
<dbReference type="InterPro" id="IPR029026">
    <property type="entry name" value="tRNA_m1G_MTases_N"/>
</dbReference>
<dbReference type="InterPro" id="IPR001537">
    <property type="entry name" value="SpoU_MeTrfase"/>
</dbReference>
<feature type="region of interest" description="Disordered" evidence="7">
    <location>
        <begin position="24"/>
        <end position="65"/>
    </location>
</feature>
<keyword evidence="5" id="KW-0819">tRNA processing</keyword>
<evidence type="ECO:0000256" key="4">
    <source>
        <dbReference type="ARBA" id="ARBA00022691"/>
    </source>
</evidence>
<dbReference type="HAMAP" id="MF_02060">
    <property type="entry name" value="tRNA_methyltr_TrmH"/>
    <property type="match status" value="1"/>
</dbReference>
<dbReference type="Pfam" id="PF00588">
    <property type="entry name" value="SpoU_methylase"/>
    <property type="match status" value="1"/>
</dbReference>
<evidence type="ECO:0000313" key="10">
    <source>
        <dbReference type="Proteomes" id="UP000247409"/>
    </source>
</evidence>
<dbReference type="PANTHER" id="PTHR43453:SF1">
    <property type="entry name" value="TRNA_RRNA METHYLTRANSFERASE SPOU TYPE DOMAIN-CONTAINING PROTEIN"/>
    <property type="match status" value="1"/>
</dbReference>
<evidence type="ECO:0000256" key="3">
    <source>
        <dbReference type="ARBA" id="ARBA00022679"/>
    </source>
</evidence>